<dbReference type="EMBL" id="FNUY01000001">
    <property type="protein sequence ID" value="SEF63030.1"/>
    <property type="molecule type" value="Genomic_DNA"/>
</dbReference>
<keyword evidence="3" id="KW-1185">Reference proteome</keyword>
<proteinExistence type="predicted"/>
<dbReference type="AlphaFoldDB" id="A0A1H5TJR2"/>
<dbReference type="Proteomes" id="UP000236743">
    <property type="component" value="Unassembled WGS sequence"/>
</dbReference>
<feature type="compositionally biased region" description="Low complexity" evidence="1">
    <location>
        <begin position="14"/>
        <end position="23"/>
    </location>
</feature>
<name>A0A1H5TJR2_9HYPH</name>
<dbReference type="RefSeq" id="WP_103871020.1">
    <property type="nucleotide sequence ID" value="NZ_FNUY01000001.1"/>
</dbReference>
<feature type="region of interest" description="Disordered" evidence="1">
    <location>
        <begin position="37"/>
        <end position="74"/>
    </location>
</feature>
<evidence type="ECO:0000313" key="2">
    <source>
        <dbReference type="EMBL" id="SEF63030.1"/>
    </source>
</evidence>
<protein>
    <submittedName>
        <fullName evidence="2">Uncharacterized protein</fullName>
    </submittedName>
</protein>
<accession>A0A1H5TJR2</accession>
<reference evidence="2 3" key="1">
    <citation type="submission" date="2016-10" db="EMBL/GenBank/DDBJ databases">
        <authorList>
            <person name="de Groot N.N."/>
        </authorList>
    </citation>
    <scope>NUCLEOTIDE SEQUENCE [LARGE SCALE GENOMIC DNA]</scope>
    <source>
        <strain evidence="2 3">DSM 26656</strain>
    </source>
</reference>
<evidence type="ECO:0000256" key="1">
    <source>
        <dbReference type="SAM" id="MobiDB-lite"/>
    </source>
</evidence>
<sequence length="74" mass="8145">MAIVIPLAPHRRPQSSPSSEPSSKVAEILFFTGVRFERPAEPVPMEQPARRKRSPAAAPKRVHVKGPKNARQPA</sequence>
<feature type="compositionally biased region" description="Basic residues" evidence="1">
    <location>
        <begin position="50"/>
        <end position="68"/>
    </location>
</feature>
<feature type="region of interest" description="Disordered" evidence="1">
    <location>
        <begin position="1"/>
        <end position="24"/>
    </location>
</feature>
<gene>
    <name evidence="2" type="ORF">SAMN04488115_101684</name>
</gene>
<organism evidence="2 3">
    <name type="scientific">Bosea lathyri</name>
    <dbReference type="NCBI Taxonomy" id="1036778"/>
    <lineage>
        <taxon>Bacteria</taxon>
        <taxon>Pseudomonadati</taxon>
        <taxon>Pseudomonadota</taxon>
        <taxon>Alphaproteobacteria</taxon>
        <taxon>Hyphomicrobiales</taxon>
        <taxon>Boseaceae</taxon>
        <taxon>Bosea</taxon>
    </lineage>
</organism>
<evidence type="ECO:0000313" key="3">
    <source>
        <dbReference type="Proteomes" id="UP000236743"/>
    </source>
</evidence>